<dbReference type="EMBL" id="CP033237">
    <property type="protein sequence ID" value="AZF74154.1"/>
    <property type="molecule type" value="Genomic_DNA"/>
</dbReference>
<dbReference type="Proteomes" id="UP000273443">
    <property type="component" value="Chromosome"/>
</dbReference>
<evidence type="ECO:0000313" key="14">
    <source>
        <dbReference type="Proteomes" id="UP000033106"/>
    </source>
</evidence>
<proteinExistence type="predicted"/>
<gene>
    <name evidence="4" type="ORF">SULA_2260</name>
    <name evidence="2" type="ORF">SULB_2261</name>
    <name evidence="3" type="ORF">SULC_2258</name>
    <name evidence="5" type="ORF">SULG_11420</name>
    <name evidence="6" type="ORF">SULH_11420</name>
    <name evidence="7" type="ORF">SULI_11420</name>
    <name evidence="8" type="ORF">SULM_11410</name>
    <name evidence="9" type="ORF">SULN_11410</name>
    <name evidence="10" type="ORF">SULO_11420</name>
    <name evidence="11" type="ORF">SULZ_11415</name>
</gene>
<evidence type="ECO:0000313" key="10">
    <source>
        <dbReference type="EMBL" id="AZF81988.1"/>
    </source>
</evidence>
<name>A0A0E3JUL5_SACSO</name>
<dbReference type="Proteomes" id="UP000269431">
    <property type="component" value="Chromosome"/>
</dbReference>
<dbReference type="PANTHER" id="PTHR38435">
    <property type="match status" value="1"/>
</dbReference>
<dbReference type="GeneID" id="44130206"/>
<evidence type="ECO:0000313" key="11">
    <source>
        <dbReference type="EMBL" id="AZF84571.1"/>
    </source>
</evidence>
<dbReference type="InterPro" id="IPR013785">
    <property type="entry name" value="Aldolase_TIM"/>
</dbReference>
<organism evidence="2 13">
    <name type="scientific">Saccharolobus solfataricus</name>
    <name type="common">Sulfolobus solfataricus</name>
    <dbReference type="NCBI Taxonomy" id="2287"/>
    <lineage>
        <taxon>Archaea</taxon>
        <taxon>Thermoproteota</taxon>
        <taxon>Thermoprotei</taxon>
        <taxon>Sulfolobales</taxon>
        <taxon>Sulfolobaceae</taxon>
        <taxon>Saccharolobus</taxon>
    </lineage>
</organism>
<feature type="domain" description="6-phospho-N-acetylmuramidase N-terminal" evidence="1">
    <location>
        <begin position="6"/>
        <end position="231"/>
    </location>
</feature>
<evidence type="ECO:0000313" key="21">
    <source>
        <dbReference type="Proteomes" id="UP000282269"/>
    </source>
</evidence>
<accession>A0A0E3JUL5</accession>
<sequence>MTKRRIGFSIFPGWKEIKDEQISLLKNARDLGFSEIFMGIGPGTHWRTPVNEALSVAKEILKEANKLDYYAFVDINPQILKELNASPRNLSMFMEIGFKGVRADYGFSKEEIVEMSKQMTVELNPFEISEEEVDFIARNANLERIKACHNYYPVLYSGISKEIFIEKNRIFKERGIEIGAFISNPKFNLRTTLEVLRYVEPFDSANYLFKFVDRVLIGDPIPDYESLRQVSEVFKSDITKIRIKVYDESVGKRLDKKFAVENYREFAIVCYTRDNIYEGETCYTKLFKNAVAVRGREVWIFTRDLGIGPYRLVGEIDDINMEIVKMSSEIMLISK</sequence>
<dbReference type="Proteomes" id="UP000033085">
    <property type="component" value="Chromosome"/>
</dbReference>
<evidence type="ECO:0000313" key="3">
    <source>
        <dbReference type="EMBL" id="AKA77130.1"/>
    </source>
</evidence>
<dbReference type="KEGG" id="ssof:SULC_2258"/>
<evidence type="ECO:0000313" key="12">
    <source>
        <dbReference type="Proteomes" id="UP000033057"/>
    </source>
</evidence>
<dbReference type="EMBL" id="CP033241">
    <property type="protein sequence ID" value="AZF84571.1"/>
    <property type="molecule type" value="Genomic_DNA"/>
</dbReference>
<evidence type="ECO:0000313" key="8">
    <source>
        <dbReference type="EMBL" id="AZF76777.1"/>
    </source>
</evidence>
<dbReference type="EMBL" id="CP033238">
    <property type="protein sequence ID" value="AZF76777.1"/>
    <property type="molecule type" value="Genomic_DNA"/>
</dbReference>
<dbReference type="KEGG" id="ssoa:SULA_2260"/>
<dbReference type="Proteomes" id="UP000033057">
    <property type="component" value="Chromosome"/>
</dbReference>
<dbReference type="Proteomes" id="UP000278715">
    <property type="component" value="Chromosome"/>
</dbReference>
<dbReference type="Proteomes" id="UP000273194">
    <property type="component" value="Chromosome"/>
</dbReference>
<protein>
    <submittedName>
        <fullName evidence="2">DUF871 family protein</fullName>
    </submittedName>
</protein>
<dbReference type="KEGG" id="ssol:SULB_2261"/>
<dbReference type="InterPro" id="IPR008589">
    <property type="entry name" value="MupG"/>
</dbReference>
<evidence type="ECO:0000313" key="9">
    <source>
        <dbReference type="EMBL" id="AZF79384.1"/>
    </source>
</evidence>
<dbReference type="Proteomes" id="UP000282269">
    <property type="component" value="Chromosome"/>
</dbReference>
<evidence type="ECO:0000313" key="20">
    <source>
        <dbReference type="Proteomes" id="UP000278715"/>
    </source>
</evidence>
<reference evidence="15 16" key="2">
    <citation type="journal article" date="2018" name="Proc. Natl. Acad. Sci. U.S.A.">
        <title>Nonmutational mechanism of inheritance in the Archaeon Sulfolobus solfataricus.</title>
        <authorList>
            <person name="Payne S."/>
            <person name="McCarthy S."/>
            <person name="Johnson T."/>
            <person name="North E."/>
            <person name="Blum P."/>
        </authorList>
    </citation>
    <scope>NUCLEOTIDE SEQUENCE [LARGE SCALE GENOMIC DNA]</scope>
    <source>
        <strain evidence="6 15">SARC-H</strain>
        <strain evidence="7 19">SARC-I</strain>
        <strain evidence="9 20">SARC-N</strain>
        <strain evidence="10 21">SARC-O</strain>
        <strain evidence="11 16">SUL120</strain>
        <strain evidence="5 17">SULG</strain>
        <strain evidence="8 18">SULM</strain>
    </source>
</reference>
<dbReference type="EMBL" id="CP033236">
    <property type="protein sequence ID" value="AZF71534.1"/>
    <property type="molecule type" value="Genomic_DNA"/>
</dbReference>
<dbReference type="EMBL" id="CP011057">
    <property type="protein sequence ID" value="AKA79823.1"/>
    <property type="molecule type" value="Genomic_DNA"/>
</dbReference>
<dbReference type="Proteomes" id="UP000267993">
    <property type="component" value="Chromosome"/>
</dbReference>
<dbReference type="Pfam" id="PF19200">
    <property type="entry name" value="MupG_N"/>
    <property type="match status" value="1"/>
</dbReference>
<evidence type="ECO:0000313" key="18">
    <source>
        <dbReference type="Proteomes" id="UP000273443"/>
    </source>
</evidence>
<dbReference type="PANTHER" id="PTHR38435:SF2">
    <property type="entry name" value="DUF871 DOMAIN-CONTAINING PROTEIN"/>
    <property type="match status" value="1"/>
</dbReference>
<dbReference type="InterPro" id="IPR043797">
    <property type="entry name" value="MupG_N"/>
</dbReference>
<dbReference type="EMBL" id="CP033235">
    <property type="protein sequence ID" value="AZF68914.1"/>
    <property type="molecule type" value="Genomic_DNA"/>
</dbReference>
<evidence type="ECO:0000313" key="5">
    <source>
        <dbReference type="EMBL" id="AZF68914.1"/>
    </source>
</evidence>
<evidence type="ECO:0000259" key="1">
    <source>
        <dbReference type="Pfam" id="PF19200"/>
    </source>
</evidence>
<dbReference type="RefSeq" id="WP_009990030.1">
    <property type="nucleotide sequence ID" value="NZ_CP011055.2"/>
</dbReference>
<dbReference type="SUPFAM" id="SSF51445">
    <property type="entry name" value="(Trans)glycosidases"/>
    <property type="match status" value="1"/>
</dbReference>
<dbReference type="OMA" id="YTRIFTS"/>
<reference evidence="2" key="3">
    <citation type="submission" date="2018-10" db="EMBL/GenBank/DDBJ databases">
        <authorList>
            <person name="McCarthy S."/>
            <person name="Gradnigo J."/>
            <person name="Johnson T."/>
            <person name="Payne S."/>
            <person name="Lipzen A."/>
            <person name="Schackwitz W."/>
            <person name="Martin J."/>
            <person name="Moriyama E."/>
            <person name="Blum P."/>
        </authorList>
    </citation>
    <scope>NUCLEOTIDE SEQUENCE</scope>
    <source>
        <strain evidence="2">SARC-B</strain>
        <strain evidence="3">SARC-C</strain>
        <strain evidence="4">SULA</strain>
    </source>
</reference>
<evidence type="ECO:0000313" key="13">
    <source>
        <dbReference type="Proteomes" id="UP000033085"/>
    </source>
</evidence>
<dbReference type="Gene3D" id="3.20.20.70">
    <property type="entry name" value="Aldolase class I"/>
    <property type="match status" value="1"/>
</dbReference>
<dbReference type="GeneID" id="1454288"/>
<dbReference type="PATRIC" id="fig|2287.6.peg.2336"/>
<dbReference type="AlphaFoldDB" id="A0A0E3JUL5"/>
<dbReference type="EMBL" id="CP011056">
    <property type="protein sequence ID" value="AKA77130.1"/>
    <property type="molecule type" value="Genomic_DNA"/>
</dbReference>
<evidence type="ECO:0000313" key="15">
    <source>
        <dbReference type="Proteomes" id="UP000267993"/>
    </source>
</evidence>
<evidence type="ECO:0000313" key="2">
    <source>
        <dbReference type="EMBL" id="AKA74435.1"/>
    </source>
</evidence>
<evidence type="ECO:0000313" key="6">
    <source>
        <dbReference type="EMBL" id="AZF71534.1"/>
    </source>
</evidence>
<evidence type="ECO:0000313" key="19">
    <source>
        <dbReference type="Proteomes" id="UP000275843"/>
    </source>
</evidence>
<dbReference type="EMBL" id="CP011055">
    <property type="protein sequence ID" value="AKA74435.1"/>
    <property type="molecule type" value="Genomic_DNA"/>
</dbReference>
<reference evidence="12 13" key="1">
    <citation type="journal article" date="2015" name="Genome Announc.">
        <title>Complete Genome Sequence of Sulfolobus solfataricus Strain 98/2 and Evolved Derivatives.</title>
        <authorList>
            <person name="McCarthy S."/>
            <person name="Gradnigo J."/>
            <person name="Johnson T."/>
            <person name="Payne S."/>
            <person name="Lipzen A."/>
            <person name="Martin J."/>
            <person name="Schackwitz W."/>
            <person name="Moriyama E."/>
            <person name="Blum P."/>
        </authorList>
    </citation>
    <scope>NUCLEOTIDE SEQUENCE [LARGE SCALE GENOMIC DNA]</scope>
    <source>
        <strain evidence="12">98/2 SULC</strain>
        <strain evidence="2">SARC-B</strain>
        <strain evidence="3">SARC-C</strain>
        <strain evidence="4 14">SULA</strain>
        <strain evidence="13">SULB</strain>
    </source>
</reference>
<evidence type="ECO:0000313" key="7">
    <source>
        <dbReference type="EMBL" id="AZF74154.1"/>
    </source>
</evidence>
<evidence type="ECO:0000313" key="16">
    <source>
        <dbReference type="Proteomes" id="UP000269431"/>
    </source>
</evidence>
<evidence type="ECO:0000313" key="4">
    <source>
        <dbReference type="EMBL" id="AKA79823.1"/>
    </source>
</evidence>
<dbReference type="InterPro" id="IPR017853">
    <property type="entry name" value="GH"/>
</dbReference>
<dbReference type="EMBL" id="CP033239">
    <property type="protein sequence ID" value="AZF79384.1"/>
    <property type="molecule type" value="Genomic_DNA"/>
</dbReference>
<dbReference type="Proteomes" id="UP000033106">
    <property type="component" value="Chromosome"/>
</dbReference>
<evidence type="ECO:0000313" key="17">
    <source>
        <dbReference type="Proteomes" id="UP000273194"/>
    </source>
</evidence>
<dbReference type="Proteomes" id="UP000275843">
    <property type="component" value="Chromosome"/>
</dbReference>
<dbReference type="EMBL" id="CP033240">
    <property type="protein sequence ID" value="AZF81988.1"/>
    <property type="molecule type" value="Genomic_DNA"/>
</dbReference>